<dbReference type="PANTHER" id="PTHR43266">
    <property type="entry name" value="MACROLIDE-EFFLUX PROTEIN"/>
    <property type="match status" value="1"/>
</dbReference>
<feature type="transmembrane region" description="Helical" evidence="7">
    <location>
        <begin position="16"/>
        <end position="39"/>
    </location>
</feature>
<evidence type="ECO:0000256" key="7">
    <source>
        <dbReference type="SAM" id="Phobius"/>
    </source>
</evidence>
<proteinExistence type="predicted"/>
<evidence type="ECO:0000256" key="2">
    <source>
        <dbReference type="ARBA" id="ARBA00022448"/>
    </source>
</evidence>
<accession>A0A1M6NCP4</accession>
<dbReference type="GO" id="GO:0022857">
    <property type="term" value="F:transmembrane transporter activity"/>
    <property type="evidence" value="ECO:0007669"/>
    <property type="project" value="InterPro"/>
</dbReference>
<keyword evidence="3" id="KW-1003">Cell membrane</keyword>
<dbReference type="PANTHER" id="PTHR43266:SF2">
    <property type="entry name" value="MAJOR FACILITATOR SUPERFAMILY (MFS) PROFILE DOMAIN-CONTAINING PROTEIN"/>
    <property type="match status" value="1"/>
</dbReference>
<feature type="transmembrane region" description="Helical" evidence="7">
    <location>
        <begin position="51"/>
        <end position="72"/>
    </location>
</feature>
<dbReference type="EMBL" id="FRAC01000008">
    <property type="protein sequence ID" value="SHJ93457.1"/>
    <property type="molecule type" value="Genomic_DNA"/>
</dbReference>
<keyword evidence="6 7" id="KW-0472">Membrane</keyword>
<evidence type="ECO:0000313" key="9">
    <source>
        <dbReference type="Proteomes" id="UP000184386"/>
    </source>
</evidence>
<feature type="transmembrane region" description="Helical" evidence="7">
    <location>
        <begin position="360"/>
        <end position="378"/>
    </location>
</feature>
<dbReference type="STRING" id="1121322.SAMN02745136_01255"/>
<evidence type="ECO:0000256" key="5">
    <source>
        <dbReference type="ARBA" id="ARBA00022989"/>
    </source>
</evidence>
<feature type="transmembrane region" description="Helical" evidence="7">
    <location>
        <begin position="78"/>
        <end position="99"/>
    </location>
</feature>
<dbReference type="GO" id="GO:0005886">
    <property type="term" value="C:plasma membrane"/>
    <property type="evidence" value="ECO:0007669"/>
    <property type="project" value="UniProtKB-SubCell"/>
</dbReference>
<name>A0A1M6NCP4_9FIRM</name>
<keyword evidence="9" id="KW-1185">Reference proteome</keyword>
<feature type="transmembrane region" description="Helical" evidence="7">
    <location>
        <begin position="148"/>
        <end position="168"/>
    </location>
</feature>
<dbReference type="SUPFAM" id="SSF103473">
    <property type="entry name" value="MFS general substrate transporter"/>
    <property type="match status" value="1"/>
</dbReference>
<sequence>MIQNFKITVKELHTFLILWITQSFSQLGSSMTSFALVVWSYQEKGSALSTSLLAVCSYMPYVLLSIFAGALSDKWNKKIILLVCDSLAAVGSVTVLLLIKSGNLEIWHLYLINTFNGLMNTVQQPAADVTMSLLVPQKHYQKTSGMRYLSNSLVTLLAPILASALLALTSMEAVILFDLFTFFVAFITLLGFVNIPEILDSSSAKKEPLFQSVRCGLKYLKDNRGILDLILFLAAINFLASIYNAALPAMLLSRKGGGENVLGIVNACTGLATLAGSMFMTFMPAPKNRVRVIFNSLLFSMSTENFILALGRNGAAWCLGAIAGWLFIPVMGANMDVIFRTKIPASIQGRVYATRNSLQFFTIPLGYLSGGILVDRVFEPFMKTQAGNSPWITLFSSGKGSGAAMLFMLTGAAGVVVCLLFRRDKNIWQLESEEKQ</sequence>
<dbReference type="OrthoDB" id="9763297at2"/>
<dbReference type="CDD" id="cd06173">
    <property type="entry name" value="MFS_MefA_like"/>
    <property type="match status" value="1"/>
</dbReference>
<dbReference type="Proteomes" id="UP000184386">
    <property type="component" value="Unassembled WGS sequence"/>
</dbReference>
<evidence type="ECO:0000256" key="3">
    <source>
        <dbReference type="ARBA" id="ARBA00022475"/>
    </source>
</evidence>
<organism evidence="8 9">
    <name type="scientific">Anaerocolumna jejuensis DSM 15929</name>
    <dbReference type="NCBI Taxonomy" id="1121322"/>
    <lineage>
        <taxon>Bacteria</taxon>
        <taxon>Bacillati</taxon>
        <taxon>Bacillota</taxon>
        <taxon>Clostridia</taxon>
        <taxon>Lachnospirales</taxon>
        <taxon>Lachnospiraceae</taxon>
        <taxon>Anaerocolumna</taxon>
    </lineage>
</organism>
<feature type="transmembrane region" description="Helical" evidence="7">
    <location>
        <begin position="314"/>
        <end position="339"/>
    </location>
</feature>
<evidence type="ECO:0000256" key="4">
    <source>
        <dbReference type="ARBA" id="ARBA00022692"/>
    </source>
</evidence>
<reference evidence="8 9" key="1">
    <citation type="submission" date="2016-11" db="EMBL/GenBank/DDBJ databases">
        <authorList>
            <person name="Jaros S."/>
            <person name="Januszkiewicz K."/>
            <person name="Wedrychowicz H."/>
        </authorList>
    </citation>
    <scope>NUCLEOTIDE SEQUENCE [LARGE SCALE GENOMIC DNA]</scope>
    <source>
        <strain evidence="8 9">DSM 15929</strain>
    </source>
</reference>
<keyword evidence="4 7" id="KW-0812">Transmembrane</keyword>
<feature type="transmembrane region" description="Helical" evidence="7">
    <location>
        <begin position="174"/>
        <end position="195"/>
    </location>
</feature>
<dbReference type="AlphaFoldDB" id="A0A1M6NCP4"/>
<keyword evidence="5 7" id="KW-1133">Transmembrane helix</keyword>
<dbReference type="Pfam" id="PF07690">
    <property type="entry name" value="MFS_1"/>
    <property type="match status" value="1"/>
</dbReference>
<dbReference type="InterPro" id="IPR036259">
    <property type="entry name" value="MFS_trans_sf"/>
</dbReference>
<keyword evidence="2" id="KW-0813">Transport</keyword>
<feature type="transmembrane region" description="Helical" evidence="7">
    <location>
        <begin position="261"/>
        <end position="280"/>
    </location>
</feature>
<evidence type="ECO:0000313" key="8">
    <source>
        <dbReference type="EMBL" id="SHJ93457.1"/>
    </source>
</evidence>
<protein>
    <submittedName>
        <fullName evidence="8">Major Facilitator Superfamily protein</fullName>
    </submittedName>
</protein>
<comment type="subcellular location">
    <subcellularLocation>
        <location evidence="1">Cell membrane</location>
        <topology evidence="1">Multi-pass membrane protein</topology>
    </subcellularLocation>
</comment>
<dbReference type="Gene3D" id="1.20.1250.20">
    <property type="entry name" value="MFS general substrate transporter like domains"/>
    <property type="match status" value="1"/>
</dbReference>
<feature type="transmembrane region" description="Helical" evidence="7">
    <location>
        <begin position="226"/>
        <end position="246"/>
    </location>
</feature>
<gene>
    <name evidence="8" type="ORF">SAMN02745136_01255</name>
</gene>
<evidence type="ECO:0000256" key="1">
    <source>
        <dbReference type="ARBA" id="ARBA00004651"/>
    </source>
</evidence>
<feature type="transmembrane region" description="Helical" evidence="7">
    <location>
        <begin position="398"/>
        <end position="421"/>
    </location>
</feature>
<dbReference type="InterPro" id="IPR011701">
    <property type="entry name" value="MFS"/>
</dbReference>
<evidence type="ECO:0000256" key="6">
    <source>
        <dbReference type="ARBA" id="ARBA00023136"/>
    </source>
</evidence>